<dbReference type="Proteomes" id="UP001161017">
    <property type="component" value="Unassembled WGS sequence"/>
</dbReference>
<evidence type="ECO:0000313" key="2">
    <source>
        <dbReference type="EMBL" id="MDI1493383.1"/>
    </source>
</evidence>
<organism evidence="2 3">
    <name type="scientific">Ramalina farinacea</name>
    <dbReference type="NCBI Taxonomy" id="258253"/>
    <lineage>
        <taxon>Eukaryota</taxon>
        <taxon>Fungi</taxon>
        <taxon>Dikarya</taxon>
        <taxon>Ascomycota</taxon>
        <taxon>Pezizomycotina</taxon>
        <taxon>Lecanoromycetes</taxon>
        <taxon>OSLEUM clade</taxon>
        <taxon>Lecanoromycetidae</taxon>
        <taxon>Lecanorales</taxon>
        <taxon>Lecanorineae</taxon>
        <taxon>Ramalinaceae</taxon>
        <taxon>Ramalina</taxon>
    </lineage>
</organism>
<dbReference type="InterPro" id="IPR053714">
    <property type="entry name" value="Iso_Racemase_Enz_sf"/>
</dbReference>
<protein>
    <recommendedName>
        <fullName evidence="4">Hydantoin racemase</fullName>
    </recommendedName>
</protein>
<comment type="caution">
    <text evidence="2">The sequence shown here is derived from an EMBL/GenBank/DDBJ whole genome shotgun (WGS) entry which is preliminary data.</text>
</comment>
<evidence type="ECO:0000313" key="3">
    <source>
        <dbReference type="Proteomes" id="UP001161017"/>
    </source>
</evidence>
<accession>A0AA43TZ61</accession>
<dbReference type="Pfam" id="PF01177">
    <property type="entry name" value="Asp_Glu_race"/>
    <property type="match status" value="1"/>
</dbReference>
<dbReference type="InterPro" id="IPR015942">
    <property type="entry name" value="Asp/Glu/hydantoin_racemase"/>
</dbReference>
<dbReference type="PANTHER" id="PTHR28047:SF5">
    <property type="entry name" value="PROTEIN DCG1"/>
    <property type="match status" value="1"/>
</dbReference>
<reference evidence="2" key="1">
    <citation type="journal article" date="2023" name="Genome Biol. Evol.">
        <title>First Whole Genome Sequence and Flow Cytometry Genome Size Data for the Lichen-Forming Fungus Ramalina farinacea (Ascomycota).</title>
        <authorList>
            <person name="Llewellyn T."/>
            <person name="Mian S."/>
            <person name="Hill R."/>
            <person name="Leitch I.J."/>
            <person name="Gaya E."/>
        </authorList>
    </citation>
    <scope>NUCLEOTIDE SEQUENCE</scope>
    <source>
        <strain evidence="2">LIQ254RAFAR</strain>
    </source>
</reference>
<keyword evidence="3" id="KW-1185">Reference proteome</keyword>
<dbReference type="EMBL" id="JAPUFD010000026">
    <property type="protein sequence ID" value="MDI1493383.1"/>
    <property type="molecule type" value="Genomic_DNA"/>
</dbReference>
<dbReference type="PANTHER" id="PTHR28047">
    <property type="entry name" value="PROTEIN DCG1"/>
    <property type="match status" value="1"/>
</dbReference>
<dbReference type="GO" id="GO:0047661">
    <property type="term" value="F:amino-acid racemase activity"/>
    <property type="evidence" value="ECO:0007669"/>
    <property type="project" value="InterPro"/>
</dbReference>
<comment type="similarity">
    <text evidence="1">Belongs to the HyuE racemase family.</text>
</comment>
<dbReference type="Gene3D" id="3.40.50.12500">
    <property type="match status" value="1"/>
</dbReference>
<dbReference type="AlphaFoldDB" id="A0AA43TZ61"/>
<name>A0AA43TZ61_9LECA</name>
<sequence length="267" mass="28170">MPSPDHAIKIAIINPNSNTSMTTALGAPIESLNYNNTEYTYYTAPSPSPYSINNSTDALRSAAAFLAHHDDSSQQGSKDPSSSPSIFASDLDAILVACFSPHPLVPRLAARRYRNTKTGKALCVPVTGIFEASVQVAVGLLHRLPGDEAGERFGIVTTGDAWGPILREAVVHELLGPDKARQVFAGVECCGLDASELHADGGVERRVKDAVKRLIERGGNVGVIVLGCAGMAGMEQWVREVAPENVRVVDGVKAGVGVLQGLVRGGF</sequence>
<evidence type="ECO:0000256" key="1">
    <source>
        <dbReference type="ARBA" id="ARBA00038414"/>
    </source>
</evidence>
<dbReference type="InterPro" id="IPR052186">
    <property type="entry name" value="Hydantoin_racemase-like"/>
</dbReference>
<evidence type="ECO:0008006" key="4">
    <source>
        <dbReference type="Google" id="ProtNLM"/>
    </source>
</evidence>
<proteinExistence type="inferred from homology"/>
<gene>
    <name evidence="2" type="ORF">OHK93_005172</name>
</gene>